<evidence type="ECO:0000313" key="9">
    <source>
        <dbReference type="Proteomes" id="UP000183104"/>
    </source>
</evidence>
<feature type="domain" description="O-antigen ligase-related" evidence="7">
    <location>
        <begin position="78"/>
        <end position="211"/>
    </location>
</feature>
<sequence length="378" mass="40691">MVGLLGGITAYSGGFMDHYVWATWVRGNSIEWIGPFGRFANVRFFSQVQTLTLPLLAATVLLAARFSRTLFWLLAVIAAFWFAMLFATGTRGTWVGVLGAMVILVFFPRAWAWQKVNLSLLTGGGLLYFLIFSGQSPGVERTASKLSGDPSGESRLQLWEHALDAIAQAPWLGQGPMHYALGGGPPGSAHPHNSLLQIGSEWGLPALFLLVILSAWGLLRFFRQETGQLSSAVGHGGGAAQIIHTALLASLLAGLGHSLVSGIIVMPASQFLLAVIAASLWSYEPLPKSVKTASLKGGGSAAFLGIVALPPILIMAITFPHIPQLHKAETLHQELIGPRNPRFWLQGRLEYPPWTDSYPGTRSGRESNGVPRPDAITR</sequence>
<feature type="transmembrane region" description="Helical" evidence="6">
    <location>
        <begin position="44"/>
        <end position="63"/>
    </location>
</feature>
<feature type="transmembrane region" description="Helical" evidence="6">
    <location>
        <begin position="233"/>
        <end position="253"/>
    </location>
</feature>
<organism evidence="8 9">
    <name type="scientific">Thiohalorhabdus denitrificans</name>
    <dbReference type="NCBI Taxonomy" id="381306"/>
    <lineage>
        <taxon>Bacteria</taxon>
        <taxon>Pseudomonadati</taxon>
        <taxon>Pseudomonadota</taxon>
        <taxon>Gammaproteobacteria</taxon>
        <taxon>Thiohalorhabdales</taxon>
        <taxon>Thiohalorhabdaceae</taxon>
        <taxon>Thiohalorhabdus</taxon>
    </lineage>
</organism>
<evidence type="ECO:0000256" key="5">
    <source>
        <dbReference type="SAM" id="MobiDB-lite"/>
    </source>
</evidence>
<feature type="transmembrane region" description="Helical" evidence="6">
    <location>
        <begin position="259"/>
        <end position="281"/>
    </location>
</feature>
<dbReference type="GO" id="GO:0016020">
    <property type="term" value="C:membrane"/>
    <property type="evidence" value="ECO:0007669"/>
    <property type="project" value="UniProtKB-SubCell"/>
</dbReference>
<evidence type="ECO:0000259" key="7">
    <source>
        <dbReference type="Pfam" id="PF04932"/>
    </source>
</evidence>
<dbReference type="AlphaFoldDB" id="A0A1G5EIM0"/>
<evidence type="ECO:0000313" key="8">
    <source>
        <dbReference type="EMBL" id="SCY26814.1"/>
    </source>
</evidence>
<evidence type="ECO:0000256" key="6">
    <source>
        <dbReference type="SAM" id="Phobius"/>
    </source>
</evidence>
<evidence type="ECO:0000256" key="3">
    <source>
        <dbReference type="ARBA" id="ARBA00022989"/>
    </source>
</evidence>
<dbReference type="STRING" id="381306.AN478_02265"/>
<evidence type="ECO:0000256" key="1">
    <source>
        <dbReference type="ARBA" id="ARBA00004141"/>
    </source>
</evidence>
<feature type="region of interest" description="Disordered" evidence="5">
    <location>
        <begin position="355"/>
        <end position="378"/>
    </location>
</feature>
<evidence type="ECO:0000256" key="4">
    <source>
        <dbReference type="ARBA" id="ARBA00023136"/>
    </source>
</evidence>
<feature type="transmembrane region" description="Helical" evidence="6">
    <location>
        <begin position="70"/>
        <end position="87"/>
    </location>
</feature>
<gene>
    <name evidence="8" type="ORF">SAMN05661077_1646</name>
</gene>
<reference evidence="9" key="1">
    <citation type="submission" date="2016-10" db="EMBL/GenBank/DDBJ databases">
        <authorList>
            <person name="Varghese N."/>
        </authorList>
    </citation>
    <scope>NUCLEOTIDE SEQUENCE [LARGE SCALE GENOMIC DNA]</scope>
    <source>
        <strain evidence="9">HL 19</strain>
    </source>
</reference>
<dbReference type="PANTHER" id="PTHR37422:SF13">
    <property type="entry name" value="LIPOPOLYSACCHARIDE BIOSYNTHESIS PROTEIN PA4999-RELATED"/>
    <property type="match status" value="1"/>
</dbReference>
<evidence type="ECO:0000256" key="2">
    <source>
        <dbReference type="ARBA" id="ARBA00022692"/>
    </source>
</evidence>
<dbReference type="Proteomes" id="UP000183104">
    <property type="component" value="Unassembled WGS sequence"/>
</dbReference>
<accession>A0A1G5EIM0</accession>
<feature type="transmembrane region" description="Helical" evidence="6">
    <location>
        <begin position="301"/>
        <end position="322"/>
    </location>
</feature>
<keyword evidence="3 6" id="KW-1133">Transmembrane helix</keyword>
<feature type="transmembrane region" description="Helical" evidence="6">
    <location>
        <begin position="118"/>
        <end position="136"/>
    </location>
</feature>
<name>A0A1G5EIM0_9GAMM</name>
<proteinExistence type="predicted"/>
<comment type="subcellular location">
    <subcellularLocation>
        <location evidence="1">Membrane</location>
        <topology evidence="1">Multi-pass membrane protein</topology>
    </subcellularLocation>
</comment>
<dbReference type="PANTHER" id="PTHR37422">
    <property type="entry name" value="TEICHURONIC ACID BIOSYNTHESIS PROTEIN TUAE"/>
    <property type="match status" value="1"/>
</dbReference>
<dbReference type="EMBL" id="FMUN01000004">
    <property type="protein sequence ID" value="SCY26814.1"/>
    <property type="molecule type" value="Genomic_DNA"/>
</dbReference>
<keyword evidence="9" id="KW-1185">Reference proteome</keyword>
<dbReference type="InterPro" id="IPR051533">
    <property type="entry name" value="WaaL-like"/>
</dbReference>
<dbReference type="GO" id="GO:0016874">
    <property type="term" value="F:ligase activity"/>
    <property type="evidence" value="ECO:0007669"/>
    <property type="project" value="UniProtKB-KW"/>
</dbReference>
<keyword evidence="2 6" id="KW-0812">Transmembrane</keyword>
<feature type="transmembrane region" description="Helical" evidence="6">
    <location>
        <begin position="202"/>
        <end position="221"/>
    </location>
</feature>
<protein>
    <submittedName>
        <fullName evidence="8">O-Antigen ligase</fullName>
    </submittedName>
</protein>
<feature type="transmembrane region" description="Helical" evidence="6">
    <location>
        <begin position="93"/>
        <end position="111"/>
    </location>
</feature>
<keyword evidence="4 6" id="KW-0472">Membrane</keyword>
<dbReference type="Pfam" id="PF04932">
    <property type="entry name" value="Wzy_C"/>
    <property type="match status" value="1"/>
</dbReference>
<dbReference type="InterPro" id="IPR007016">
    <property type="entry name" value="O-antigen_ligase-rel_domated"/>
</dbReference>
<keyword evidence="8" id="KW-0436">Ligase</keyword>